<dbReference type="EMBL" id="JMIB01000026">
    <property type="protein sequence ID" value="KDM91140.1"/>
    <property type="molecule type" value="Genomic_DNA"/>
</dbReference>
<dbReference type="SFLD" id="SFLDS00003">
    <property type="entry name" value="Haloacid_Dehalogenase"/>
    <property type="match status" value="1"/>
</dbReference>
<organism evidence="1 2">
    <name type="scientific">Photobacterium galatheae</name>
    <dbReference type="NCBI Taxonomy" id="1654360"/>
    <lineage>
        <taxon>Bacteria</taxon>
        <taxon>Pseudomonadati</taxon>
        <taxon>Pseudomonadota</taxon>
        <taxon>Gammaproteobacteria</taxon>
        <taxon>Vibrionales</taxon>
        <taxon>Vibrionaceae</taxon>
        <taxon>Photobacterium</taxon>
    </lineage>
</organism>
<dbReference type="SUPFAM" id="SSF56784">
    <property type="entry name" value="HAD-like"/>
    <property type="match status" value="1"/>
</dbReference>
<proteinExistence type="predicted"/>
<dbReference type="Gene3D" id="3.40.50.1000">
    <property type="entry name" value="HAD superfamily/HAD-like"/>
    <property type="match status" value="1"/>
</dbReference>
<evidence type="ECO:0000313" key="1">
    <source>
        <dbReference type="EMBL" id="KDM91140.1"/>
    </source>
</evidence>
<gene>
    <name evidence="1" type="ORF">EA58_13400</name>
</gene>
<dbReference type="OrthoDB" id="9782449at2"/>
<dbReference type="InterPro" id="IPR050155">
    <property type="entry name" value="HAD-like_hydrolase_sf"/>
</dbReference>
<dbReference type="STRING" id="1654360.EA58_13400"/>
<dbReference type="InterPro" id="IPR023198">
    <property type="entry name" value="PGP-like_dom2"/>
</dbReference>
<dbReference type="GO" id="GO:0016787">
    <property type="term" value="F:hydrolase activity"/>
    <property type="evidence" value="ECO:0007669"/>
    <property type="project" value="UniProtKB-KW"/>
</dbReference>
<dbReference type="Gene3D" id="1.10.150.240">
    <property type="entry name" value="Putative phosphatase, domain 2"/>
    <property type="match status" value="1"/>
</dbReference>
<dbReference type="PANTHER" id="PTHR43434">
    <property type="entry name" value="PHOSPHOGLYCOLATE PHOSPHATASE"/>
    <property type="match status" value="1"/>
</dbReference>
<sequence>MKHDHLVFDLDGTISDPREGIVKSFNYALSHHDLPELPEATIAAHIGPPLDKTFITLTQNHDKSVIASLVAKYRERYADIGYSENTLYDGVKETLTALRNQGVRMGICTSKRADFARKILTLFELDNCFEFINGGDIGIEKWQQLEGLRQRYTITQHAVMIGDRAVDLSAAHHNGLQSAGVLWGYGSRKELEIEHPEYLFEKPEQLLQLSQQ</sequence>
<dbReference type="InterPro" id="IPR041492">
    <property type="entry name" value="HAD_2"/>
</dbReference>
<accession>A0A066RL30</accession>
<dbReference type="GO" id="GO:0004713">
    <property type="term" value="F:protein tyrosine kinase activity"/>
    <property type="evidence" value="ECO:0007669"/>
    <property type="project" value="TreeGrafter"/>
</dbReference>
<keyword evidence="1" id="KW-0378">Hydrolase</keyword>
<dbReference type="InterPro" id="IPR036412">
    <property type="entry name" value="HAD-like_sf"/>
</dbReference>
<dbReference type="AlphaFoldDB" id="A0A066RL30"/>
<dbReference type="SFLD" id="SFLDG01129">
    <property type="entry name" value="C1.5:_HAD__Beta-PGM__Phosphata"/>
    <property type="match status" value="1"/>
</dbReference>
<dbReference type="Pfam" id="PF13419">
    <property type="entry name" value="HAD_2"/>
    <property type="match status" value="1"/>
</dbReference>
<keyword evidence="2" id="KW-1185">Reference proteome</keyword>
<dbReference type="PANTHER" id="PTHR43434:SF20">
    <property type="entry name" value="5'-NUCLEOTIDASE"/>
    <property type="match status" value="1"/>
</dbReference>
<dbReference type="InterPro" id="IPR023214">
    <property type="entry name" value="HAD_sf"/>
</dbReference>
<name>A0A066RL30_9GAMM</name>
<comment type="caution">
    <text evidence="1">The sequence shown here is derived from an EMBL/GenBank/DDBJ whole genome shotgun (WGS) entry which is preliminary data.</text>
</comment>
<dbReference type="Proteomes" id="UP000027192">
    <property type="component" value="Unassembled WGS sequence"/>
</dbReference>
<dbReference type="GO" id="GO:0005829">
    <property type="term" value="C:cytosol"/>
    <property type="evidence" value="ECO:0007669"/>
    <property type="project" value="TreeGrafter"/>
</dbReference>
<dbReference type="RefSeq" id="WP_036753374.1">
    <property type="nucleotide sequence ID" value="NZ_JAGSGC010000009.1"/>
</dbReference>
<reference evidence="1 2" key="1">
    <citation type="submission" date="2014-04" db="EMBL/GenBank/DDBJ databases">
        <title>Draft genome sequence of Photobacterium halotolerans S2753: a solonamide, ngercheumicin and holomycin producer.</title>
        <authorList>
            <person name="Machado H.R."/>
            <person name="Gram L."/>
        </authorList>
    </citation>
    <scope>NUCLEOTIDE SEQUENCE [LARGE SCALE GENOMIC DNA]</scope>
    <source>
        <strain evidence="1 2">S2753</strain>
    </source>
</reference>
<evidence type="ECO:0000313" key="2">
    <source>
        <dbReference type="Proteomes" id="UP000027192"/>
    </source>
</evidence>
<protein>
    <submittedName>
        <fullName evidence="1">HAD family hydrolase</fullName>
    </submittedName>
</protein>